<dbReference type="PANTHER" id="PTHR33246:SF51">
    <property type="entry name" value="MYB_SANT-LIKE DOMAIN-CONTAINING PROTEIN"/>
    <property type="match status" value="1"/>
</dbReference>
<proteinExistence type="predicted"/>
<feature type="region of interest" description="Disordered" evidence="1">
    <location>
        <begin position="296"/>
        <end position="325"/>
    </location>
</feature>
<comment type="caution">
    <text evidence="2">The sequence shown here is derived from an EMBL/GenBank/DDBJ whole genome shotgun (WGS) entry which is preliminary data.</text>
</comment>
<feature type="region of interest" description="Disordered" evidence="1">
    <location>
        <begin position="350"/>
        <end position="391"/>
    </location>
</feature>
<gene>
    <name evidence="2" type="ORF">PGT21_030209</name>
</gene>
<evidence type="ECO:0000313" key="3">
    <source>
        <dbReference type="Proteomes" id="UP000324748"/>
    </source>
</evidence>
<feature type="compositionally biased region" description="Basic residues" evidence="1">
    <location>
        <begin position="82"/>
        <end position="104"/>
    </location>
</feature>
<dbReference type="EMBL" id="VSWC01000028">
    <property type="protein sequence ID" value="KAA1108991.1"/>
    <property type="molecule type" value="Genomic_DNA"/>
</dbReference>
<dbReference type="AlphaFoldDB" id="A0A5B0Q768"/>
<protein>
    <submittedName>
        <fullName evidence="2">Uncharacterized protein</fullName>
    </submittedName>
</protein>
<reference evidence="2 3" key="1">
    <citation type="submission" date="2019-05" db="EMBL/GenBank/DDBJ databases">
        <title>Emergence of the Ug99 lineage of the wheat stem rust pathogen through somatic hybridization.</title>
        <authorList>
            <person name="Li F."/>
            <person name="Upadhyaya N.M."/>
            <person name="Sperschneider J."/>
            <person name="Matny O."/>
            <person name="Nguyen-Phuc H."/>
            <person name="Mago R."/>
            <person name="Raley C."/>
            <person name="Miller M.E."/>
            <person name="Silverstein K.A.T."/>
            <person name="Henningsen E."/>
            <person name="Hirsch C.D."/>
            <person name="Visser B."/>
            <person name="Pretorius Z.A."/>
            <person name="Steffenson B.J."/>
            <person name="Schwessinger B."/>
            <person name="Dodds P.N."/>
            <person name="Figueroa M."/>
        </authorList>
    </citation>
    <scope>NUCLEOTIDE SEQUENCE [LARGE SCALE GENOMIC DNA]</scope>
    <source>
        <strain evidence="2">21-0</strain>
    </source>
</reference>
<keyword evidence="3" id="KW-1185">Reference proteome</keyword>
<name>A0A5B0Q768_PUCGR</name>
<accession>A0A5B0Q768</accession>
<dbReference type="OMA" id="DPNRANE"/>
<organism evidence="2 3">
    <name type="scientific">Puccinia graminis f. sp. tritici</name>
    <dbReference type="NCBI Taxonomy" id="56615"/>
    <lineage>
        <taxon>Eukaryota</taxon>
        <taxon>Fungi</taxon>
        <taxon>Dikarya</taxon>
        <taxon>Basidiomycota</taxon>
        <taxon>Pucciniomycotina</taxon>
        <taxon>Pucciniomycetes</taxon>
        <taxon>Pucciniales</taxon>
        <taxon>Pucciniaceae</taxon>
        <taxon>Puccinia</taxon>
    </lineage>
</organism>
<feature type="compositionally biased region" description="Basic and acidic residues" evidence="1">
    <location>
        <begin position="67"/>
        <end position="81"/>
    </location>
</feature>
<dbReference type="PANTHER" id="PTHR33246">
    <property type="entry name" value="CCHC-TYPE DOMAIN-CONTAINING PROTEIN"/>
    <property type="match status" value="1"/>
</dbReference>
<feature type="region of interest" description="Disordered" evidence="1">
    <location>
        <begin position="1"/>
        <end position="139"/>
    </location>
</feature>
<dbReference type="OrthoDB" id="2507256at2759"/>
<evidence type="ECO:0000313" key="2">
    <source>
        <dbReference type="EMBL" id="KAA1108991.1"/>
    </source>
</evidence>
<dbReference type="Proteomes" id="UP000324748">
    <property type="component" value="Unassembled WGS sequence"/>
</dbReference>
<feature type="compositionally biased region" description="Polar residues" evidence="1">
    <location>
        <begin position="16"/>
        <end position="40"/>
    </location>
</feature>
<evidence type="ECO:0000256" key="1">
    <source>
        <dbReference type="SAM" id="MobiDB-lite"/>
    </source>
</evidence>
<sequence>MSVSQLDPSLMDLSPLGQTVAQSPSGGPNVSHLNLGTDSSPKGADPTDSPNQTQGVPSKKGPRPRRTKDEMILYRAEQDRVKKAKSLAKAKGKRGRKALPRGHLSRGSQRAPHADSHSSGPGSAPPGSQPPVSDANPPFIAEDYEHVCSYLEEESNYTQLYGDGSKTTVGTTKVTKAAAYDIFAIYVNDNSNRRLRLTGSQLRQRIDGYKKRFLKAKDWAENTGAGIEEGDDLPTLAELLEKKCPCYERMYGIFGQKANVTPLAQHDSGVGADLYPNSQGRPLNESQEIFFSGWDETQDDLPQDPLETPDDRVDESDLPPPLNLSGTALDASPCLMTHCSLACIGPPGSPLGTPDTGGGNASNSRSIGRRPFANQPSADASPGGPLREVPRPKTSLASAFESSNADKFSYLKQHMALEKAKEDNRLEWEKERFDKEITEAKNLAAARATLAQTKLAAAQDLLKSGTTASEVDALLKTIYG</sequence>